<dbReference type="Proteomes" id="UP000294576">
    <property type="component" value="Unassembled WGS sequence"/>
</dbReference>
<dbReference type="RefSeq" id="WP_132568361.1">
    <property type="nucleotide sequence ID" value="NZ_SMBH01000024.1"/>
</dbReference>
<protein>
    <submittedName>
        <fullName evidence="2">Uncharacterized protein</fullName>
    </submittedName>
</protein>
<feature type="region of interest" description="Disordered" evidence="1">
    <location>
        <begin position="42"/>
        <end position="78"/>
    </location>
</feature>
<gene>
    <name evidence="2" type="ORF">EV132_12470</name>
</gene>
<dbReference type="AlphaFoldDB" id="A0A4R3PUE3"/>
<reference evidence="2 3" key="1">
    <citation type="submission" date="2019-03" db="EMBL/GenBank/DDBJ databases">
        <title>Genomic Encyclopedia of Type Strains, Phase IV (KMG-V): Genome sequencing to study the core and pangenomes of soil and plant-associated prokaryotes.</title>
        <authorList>
            <person name="Whitman W."/>
        </authorList>
    </citation>
    <scope>NUCLEOTIDE SEQUENCE [LARGE SCALE GENOMIC DNA]</scope>
    <source>
        <strain evidence="2 3">Hc14</strain>
    </source>
</reference>
<feature type="region of interest" description="Disordered" evidence="1">
    <location>
        <begin position="1"/>
        <end position="28"/>
    </location>
</feature>
<sequence length="78" mass="8744">MVGKKTHEQQLRVIEKRENTANADKDFDAAADLKKTEAAKKAYRKGQSIGPSPEIQEDDRSVLRGRNQESPHRKRGGA</sequence>
<evidence type="ECO:0000313" key="3">
    <source>
        <dbReference type="Proteomes" id="UP000294576"/>
    </source>
</evidence>
<organism evidence="2 3">
    <name type="scientific">Rhizobium sullae</name>
    <name type="common">Rhizobium hedysari</name>
    <dbReference type="NCBI Taxonomy" id="50338"/>
    <lineage>
        <taxon>Bacteria</taxon>
        <taxon>Pseudomonadati</taxon>
        <taxon>Pseudomonadota</taxon>
        <taxon>Alphaproteobacteria</taxon>
        <taxon>Hyphomicrobiales</taxon>
        <taxon>Rhizobiaceae</taxon>
        <taxon>Rhizobium/Agrobacterium group</taxon>
        <taxon>Rhizobium</taxon>
    </lineage>
</organism>
<comment type="caution">
    <text evidence="2">The sequence shown here is derived from an EMBL/GenBank/DDBJ whole genome shotgun (WGS) entry which is preliminary data.</text>
</comment>
<proteinExistence type="predicted"/>
<name>A0A4R3PUE3_RHISU</name>
<dbReference type="EMBL" id="SMBH01000024">
    <property type="protein sequence ID" value="TCU09670.1"/>
    <property type="molecule type" value="Genomic_DNA"/>
</dbReference>
<evidence type="ECO:0000313" key="2">
    <source>
        <dbReference type="EMBL" id="TCU09670.1"/>
    </source>
</evidence>
<evidence type="ECO:0000256" key="1">
    <source>
        <dbReference type="SAM" id="MobiDB-lite"/>
    </source>
</evidence>
<feature type="compositionally biased region" description="Basic and acidic residues" evidence="1">
    <location>
        <begin position="58"/>
        <end position="71"/>
    </location>
</feature>
<accession>A0A4R3PUE3</accession>